<name>A0A6M3K125_9ZZZZ</name>
<accession>A0A6M3K125</accession>
<organism evidence="1">
    <name type="scientific">viral metagenome</name>
    <dbReference type="NCBI Taxonomy" id="1070528"/>
    <lineage>
        <taxon>unclassified sequences</taxon>
        <taxon>metagenomes</taxon>
        <taxon>organismal metagenomes</taxon>
    </lineage>
</organism>
<dbReference type="EMBL" id="MT142205">
    <property type="protein sequence ID" value="QJA76116.1"/>
    <property type="molecule type" value="Genomic_DNA"/>
</dbReference>
<evidence type="ECO:0000313" key="1">
    <source>
        <dbReference type="EMBL" id="QJA76116.1"/>
    </source>
</evidence>
<protein>
    <submittedName>
        <fullName evidence="1">Uncharacterized protein</fullName>
    </submittedName>
</protein>
<sequence length="111" mass="12671">MDMGSLKKKKQEMAKDVGMMTLNEALDLFTRIGDSYYIGSVKAIMYKLGQVVQDIKVQNEPKVKMRFMGKSFTDSHVDVKTGDVVMVPKSHAESLLHDFKDKWQIVKEEKA</sequence>
<gene>
    <name evidence="1" type="ORF">MM415A01579_0007</name>
</gene>
<proteinExistence type="predicted"/>
<reference evidence="1" key="1">
    <citation type="submission" date="2020-03" db="EMBL/GenBank/DDBJ databases">
        <title>The deep terrestrial virosphere.</title>
        <authorList>
            <person name="Holmfeldt K."/>
            <person name="Nilsson E."/>
            <person name="Simone D."/>
            <person name="Lopez-Fernandez M."/>
            <person name="Wu X."/>
            <person name="de Brujin I."/>
            <person name="Lundin D."/>
            <person name="Andersson A."/>
            <person name="Bertilsson S."/>
            <person name="Dopson M."/>
        </authorList>
    </citation>
    <scope>NUCLEOTIDE SEQUENCE</scope>
    <source>
        <strain evidence="1">MM415A01579</strain>
    </source>
</reference>
<dbReference type="AlphaFoldDB" id="A0A6M3K125"/>